<evidence type="ECO:0000259" key="1">
    <source>
        <dbReference type="Pfam" id="PF16116"/>
    </source>
</evidence>
<dbReference type="STRING" id="1176587.A8C56_05960"/>
<name>A0A1A9I0I8_9BACT</name>
<dbReference type="EMBL" id="CP015772">
    <property type="protein sequence ID" value="ANH80589.1"/>
    <property type="molecule type" value="Genomic_DNA"/>
</dbReference>
<accession>A0A1A9I0I8</accession>
<reference evidence="2 3" key="1">
    <citation type="submission" date="2016-05" db="EMBL/GenBank/DDBJ databases">
        <title>Niabella ginsenosidivorans BS26 whole genome sequencing.</title>
        <authorList>
            <person name="Im W.T."/>
            <person name="Siddiqi M.Z."/>
        </authorList>
    </citation>
    <scope>NUCLEOTIDE SEQUENCE [LARGE SCALE GENOMIC DNA]</scope>
    <source>
        <strain evidence="2 3">BS26</strain>
    </source>
</reference>
<evidence type="ECO:0000313" key="3">
    <source>
        <dbReference type="Proteomes" id="UP000077667"/>
    </source>
</evidence>
<feature type="domain" description="DUF4832" evidence="1">
    <location>
        <begin position="80"/>
        <end position="217"/>
    </location>
</feature>
<evidence type="ECO:0000313" key="2">
    <source>
        <dbReference type="EMBL" id="ANH80589.1"/>
    </source>
</evidence>
<protein>
    <recommendedName>
        <fullName evidence="1">DUF4832 domain-containing protein</fullName>
    </recommendedName>
</protein>
<dbReference type="Pfam" id="PF16116">
    <property type="entry name" value="DUF4832"/>
    <property type="match status" value="1"/>
</dbReference>
<dbReference type="OrthoDB" id="3966260at2"/>
<dbReference type="AlphaFoldDB" id="A0A1A9I0I8"/>
<dbReference type="KEGG" id="nia:A8C56_05960"/>
<proteinExistence type="predicted"/>
<gene>
    <name evidence="2" type="ORF">A8C56_05960</name>
</gene>
<keyword evidence="3" id="KW-1185">Reference proteome</keyword>
<dbReference type="InterPro" id="IPR032267">
    <property type="entry name" value="DUF4832"/>
</dbReference>
<dbReference type="Proteomes" id="UP000077667">
    <property type="component" value="Chromosome"/>
</dbReference>
<organism evidence="2 3">
    <name type="scientific">Niabella ginsenosidivorans</name>
    <dbReference type="NCBI Taxonomy" id="1176587"/>
    <lineage>
        <taxon>Bacteria</taxon>
        <taxon>Pseudomonadati</taxon>
        <taxon>Bacteroidota</taxon>
        <taxon>Chitinophagia</taxon>
        <taxon>Chitinophagales</taxon>
        <taxon>Chitinophagaceae</taxon>
        <taxon>Niabella</taxon>
    </lineage>
</organism>
<dbReference type="RefSeq" id="WP_067753319.1">
    <property type="nucleotide sequence ID" value="NZ_CP015772.1"/>
</dbReference>
<sequence length="240" mass="28089">MIALLTDKKTETYALSKAGIGWRIDCLGDMGGFDKNWSHMLDYYPEGIINFGMQDAWKKGPVSLEVCWVMQKWKDEGWNIDYIIDQSLKWHVSSFNAKSSAVPKEWWPQVNRWLNKMGYRFVVRRFTYPKEIMRGGKLWFTSWWENKGVAPIYKRDYCFAIRLQNRRDTVIRTTDAAITEWMPGDNLYDNAVYLPYDLPAGNYQLDIGIIEKQTNEPKVKLAIEGRTADGWYRLGSISVK</sequence>